<dbReference type="InterPro" id="IPR043134">
    <property type="entry name" value="GTP-CH-I_N"/>
</dbReference>
<keyword evidence="5" id="KW-0862">Zinc</keyword>
<evidence type="ECO:0000313" key="7">
    <source>
        <dbReference type="EMBL" id="MDV6264647.1"/>
    </source>
</evidence>
<dbReference type="Gene3D" id="3.30.1130.10">
    <property type="match status" value="1"/>
</dbReference>
<organism evidence="7 8">
    <name type="scientific">Rhodococcoides yunnanense</name>
    <dbReference type="NCBI Taxonomy" id="278209"/>
    <lineage>
        <taxon>Bacteria</taxon>
        <taxon>Bacillati</taxon>
        <taxon>Actinomycetota</taxon>
        <taxon>Actinomycetes</taxon>
        <taxon>Mycobacteriales</taxon>
        <taxon>Nocardiaceae</taxon>
        <taxon>Rhodococcoides</taxon>
    </lineage>
</organism>
<comment type="caution">
    <text evidence="7">The sequence shown here is derived from an EMBL/GenBank/DDBJ whole genome shotgun (WGS) entry which is preliminary data.</text>
</comment>
<dbReference type="EC" id="3.5.4.16" evidence="5"/>
<gene>
    <name evidence="5 7" type="primary">folE</name>
    <name evidence="7" type="ORF">R3P96_25200</name>
</gene>
<evidence type="ECO:0000256" key="5">
    <source>
        <dbReference type="HAMAP-Rule" id="MF_00223"/>
    </source>
</evidence>
<comment type="similarity">
    <text evidence="5">Belongs to the GTP cyclohydrolase I family.</text>
</comment>
<reference evidence="7 8" key="1">
    <citation type="submission" date="2023-10" db="EMBL/GenBank/DDBJ databases">
        <title>Development of a sustainable strategy for remediation of hydrocarbon-contaminated territories based on the waste exchange concept.</title>
        <authorList>
            <person name="Krivoruchko A."/>
        </authorList>
    </citation>
    <scope>NUCLEOTIDE SEQUENCE [LARGE SCALE GENOMIC DNA]</scope>
    <source>
        <strain evidence="7 8">IEGM 1323</strain>
    </source>
</reference>
<dbReference type="EMBL" id="JAWLJX010000017">
    <property type="protein sequence ID" value="MDV6264647.1"/>
    <property type="molecule type" value="Genomic_DNA"/>
</dbReference>
<evidence type="ECO:0000256" key="3">
    <source>
        <dbReference type="ARBA" id="ARBA00022563"/>
    </source>
</evidence>
<feature type="binding site" evidence="5">
    <location>
        <position position="103"/>
    </location>
    <ligand>
        <name>Zn(2+)</name>
        <dbReference type="ChEBI" id="CHEBI:29105"/>
    </ligand>
</feature>
<sequence length="215" mass="23552">MINAIPTARSTTTDELRTNTISGGTAATFDEERARAAVRELLIAVGENPDREGLVDTPARVARAYREMFDGLFTDPDSVLDTTFDEGHQELVLVRDIPLFSTCEHHLVSFHGVAHVGYIPGINGKVTGLSKLARVVDLYAKRPQVQERLTRQVADSIMRKLEPSGAIVVIEAEHLCMAMRGIRKPGARTITSAVRGHLESSPSSRAEALNLILRK</sequence>
<dbReference type="PANTHER" id="PTHR11109">
    <property type="entry name" value="GTP CYCLOHYDROLASE I"/>
    <property type="match status" value="1"/>
</dbReference>
<evidence type="ECO:0000256" key="2">
    <source>
        <dbReference type="ARBA" id="ARBA00005080"/>
    </source>
</evidence>
<dbReference type="NCBIfam" id="NF006825">
    <property type="entry name" value="PRK09347.1-2"/>
    <property type="match status" value="1"/>
</dbReference>
<comment type="catalytic activity">
    <reaction evidence="1 5">
        <text>GTP + H2O = 7,8-dihydroneopterin 3'-triphosphate + formate + H(+)</text>
        <dbReference type="Rhea" id="RHEA:17473"/>
        <dbReference type="ChEBI" id="CHEBI:15377"/>
        <dbReference type="ChEBI" id="CHEBI:15378"/>
        <dbReference type="ChEBI" id="CHEBI:15740"/>
        <dbReference type="ChEBI" id="CHEBI:37565"/>
        <dbReference type="ChEBI" id="CHEBI:58462"/>
        <dbReference type="EC" id="3.5.4.16"/>
    </reaction>
</comment>
<dbReference type="Gene3D" id="1.10.286.10">
    <property type="match status" value="1"/>
</dbReference>
<keyword evidence="5" id="KW-0479">Metal-binding</keyword>
<comment type="pathway">
    <text evidence="2 5">Cofactor biosynthesis; 7,8-dihydroneopterin triphosphate biosynthesis; 7,8-dihydroneopterin triphosphate from GTP: step 1/1.</text>
</comment>
<dbReference type="GO" id="GO:0003934">
    <property type="term" value="F:GTP cyclohydrolase I activity"/>
    <property type="evidence" value="ECO:0007669"/>
    <property type="project" value="UniProtKB-EC"/>
</dbReference>
<dbReference type="PANTHER" id="PTHR11109:SF7">
    <property type="entry name" value="GTP CYCLOHYDROLASE 1"/>
    <property type="match status" value="1"/>
</dbReference>
<dbReference type="NCBIfam" id="NF006826">
    <property type="entry name" value="PRK09347.1-3"/>
    <property type="match status" value="1"/>
</dbReference>
<dbReference type="InterPro" id="IPR043133">
    <property type="entry name" value="GTP-CH-I_C/QueF"/>
</dbReference>
<feature type="binding site" evidence="5">
    <location>
        <position position="106"/>
    </location>
    <ligand>
        <name>Zn(2+)</name>
        <dbReference type="ChEBI" id="CHEBI:29105"/>
    </ligand>
</feature>
<name>A0ABU4BKA3_9NOCA</name>
<comment type="subunit">
    <text evidence="5">Homopolymer.</text>
</comment>
<keyword evidence="3 5" id="KW-0554">One-carbon metabolism</keyword>
<dbReference type="InterPro" id="IPR020602">
    <property type="entry name" value="GTP_CycHdrlase_I_dom"/>
</dbReference>
<protein>
    <recommendedName>
        <fullName evidence="5">GTP cyclohydrolase 1</fullName>
        <ecNumber evidence="5">3.5.4.16</ecNumber>
    </recommendedName>
    <alternativeName>
        <fullName evidence="5">GTP cyclohydrolase I</fullName>
        <shortName evidence="5">GTP-CH-I</shortName>
    </alternativeName>
</protein>
<keyword evidence="8" id="KW-1185">Reference proteome</keyword>
<keyword evidence="5" id="KW-0342">GTP-binding</keyword>
<evidence type="ECO:0000256" key="1">
    <source>
        <dbReference type="ARBA" id="ARBA00001052"/>
    </source>
</evidence>
<feature type="binding site" evidence="5">
    <location>
        <position position="176"/>
    </location>
    <ligand>
        <name>Zn(2+)</name>
        <dbReference type="ChEBI" id="CHEBI:29105"/>
    </ligand>
</feature>
<dbReference type="RefSeq" id="WP_317566674.1">
    <property type="nucleotide sequence ID" value="NZ_JAWLJX010000017.1"/>
</dbReference>
<keyword evidence="5" id="KW-0547">Nucleotide-binding</keyword>
<evidence type="ECO:0000313" key="8">
    <source>
        <dbReference type="Proteomes" id="UP001185755"/>
    </source>
</evidence>
<dbReference type="Proteomes" id="UP001185755">
    <property type="component" value="Unassembled WGS sequence"/>
</dbReference>
<dbReference type="HAMAP" id="MF_00223">
    <property type="entry name" value="FolE"/>
    <property type="match status" value="1"/>
</dbReference>
<dbReference type="PROSITE" id="PS00859">
    <property type="entry name" value="GTP_CYCLOHYDROL_1_1"/>
    <property type="match status" value="1"/>
</dbReference>
<feature type="domain" description="GTP cyclohydrolase I" evidence="6">
    <location>
        <begin position="35"/>
        <end position="212"/>
    </location>
</feature>
<proteinExistence type="inferred from homology"/>
<dbReference type="Pfam" id="PF01227">
    <property type="entry name" value="GTP_cyclohydroI"/>
    <property type="match status" value="1"/>
</dbReference>
<dbReference type="PROSITE" id="PS00860">
    <property type="entry name" value="GTP_CYCLOHYDROL_1_2"/>
    <property type="match status" value="1"/>
</dbReference>
<dbReference type="SUPFAM" id="SSF55620">
    <property type="entry name" value="Tetrahydrobiopterin biosynthesis enzymes-like"/>
    <property type="match status" value="1"/>
</dbReference>
<accession>A0ABU4BKA3</accession>
<evidence type="ECO:0000256" key="4">
    <source>
        <dbReference type="ARBA" id="ARBA00022801"/>
    </source>
</evidence>
<dbReference type="InterPro" id="IPR018234">
    <property type="entry name" value="GTP_CycHdrlase_I_CS"/>
</dbReference>
<evidence type="ECO:0000259" key="6">
    <source>
        <dbReference type="Pfam" id="PF01227"/>
    </source>
</evidence>
<dbReference type="InterPro" id="IPR001474">
    <property type="entry name" value="GTP_CycHdrlase_I"/>
</dbReference>
<keyword evidence="4 5" id="KW-0378">Hydrolase</keyword>
<dbReference type="NCBIfam" id="TIGR00063">
    <property type="entry name" value="folE"/>
    <property type="match status" value="1"/>
</dbReference>